<accession>A0A8H6SY32</accession>
<evidence type="ECO:0000256" key="1">
    <source>
        <dbReference type="SAM" id="MobiDB-lite"/>
    </source>
</evidence>
<evidence type="ECO:0000313" key="3">
    <source>
        <dbReference type="Proteomes" id="UP000636479"/>
    </source>
</evidence>
<protein>
    <submittedName>
        <fullName evidence="2">Uncharacterized protein</fullName>
    </submittedName>
</protein>
<evidence type="ECO:0000313" key="2">
    <source>
        <dbReference type="EMBL" id="KAF7307551.1"/>
    </source>
</evidence>
<keyword evidence="3" id="KW-1185">Reference proteome</keyword>
<dbReference type="GeneID" id="59344794"/>
<name>A0A8H6SY32_9AGAR</name>
<organism evidence="2 3">
    <name type="scientific">Mycena indigotica</name>
    <dbReference type="NCBI Taxonomy" id="2126181"/>
    <lineage>
        <taxon>Eukaryota</taxon>
        <taxon>Fungi</taxon>
        <taxon>Dikarya</taxon>
        <taxon>Basidiomycota</taxon>
        <taxon>Agaricomycotina</taxon>
        <taxon>Agaricomycetes</taxon>
        <taxon>Agaricomycetidae</taxon>
        <taxon>Agaricales</taxon>
        <taxon>Marasmiineae</taxon>
        <taxon>Mycenaceae</taxon>
        <taxon>Mycena</taxon>
    </lineage>
</organism>
<comment type="caution">
    <text evidence="2">The sequence shown here is derived from an EMBL/GenBank/DDBJ whole genome shotgun (WGS) entry which is preliminary data.</text>
</comment>
<dbReference type="EMBL" id="JACAZF010000004">
    <property type="protein sequence ID" value="KAF7307551.1"/>
    <property type="molecule type" value="Genomic_DNA"/>
</dbReference>
<dbReference type="AlphaFoldDB" id="A0A8H6SY32"/>
<feature type="region of interest" description="Disordered" evidence="1">
    <location>
        <begin position="99"/>
        <end position="120"/>
    </location>
</feature>
<feature type="region of interest" description="Disordered" evidence="1">
    <location>
        <begin position="161"/>
        <end position="183"/>
    </location>
</feature>
<gene>
    <name evidence="2" type="ORF">MIND_00549900</name>
</gene>
<reference evidence="2" key="1">
    <citation type="submission" date="2020-05" db="EMBL/GenBank/DDBJ databases">
        <title>Mycena genomes resolve the evolution of fungal bioluminescence.</title>
        <authorList>
            <person name="Tsai I.J."/>
        </authorList>
    </citation>
    <scope>NUCLEOTIDE SEQUENCE</scope>
    <source>
        <strain evidence="2">171206Taipei</strain>
    </source>
</reference>
<feature type="compositionally biased region" description="Basic residues" evidence="1">
    <location>
        <begin position="99"/>
        <end position="112"/>
    </location>
</feature>
<sequence length="300" mass="32995">MSPAEQPELDPETPHYVPERGTFSVMTLDPVASVAHLDDAQATAAAAALVSKGYVIYLVGVRPLFSPRAAFREETPYFVQRGIPRDLPAQHVDASIHPNAHHSRWRRTRSRGRTATTTVRSPNVRAVDRVVCALDRAARFRVIEAFNEDRDARHDRLAARRERERAAGAGHGDAGDEKEADAGLQEQAPVDEAEAGAIFRALIADDAEERLPVAHFTYDLARVGAVHDVCEYRAEAERIAAIVAASLARKKAAIAEGDAARYDTRTAELLHGHRARAAGRRVRRIITRSTALVRRILCIS</sequence>
<dbReference type="RefSeq" id="XP_037222570.1">
    <property type="nucleotide sequence ID" value="XM_037362278.1"/>
</dbReference>
<proteinExistence type="predicted"/>
<dbReference type="Proteomes" id="UP000636479">
    <property type="component" value="Unassembled WGS sequence"/>
</dbReference>
<dbReference type="OrthoDB" id="3053346at2759"/>